<dbReference type="Gene3D" id="3.40.980.10">
    <property type="entry name" value="MoaB/Mog-like domain"/>
    <property type="match status" value="1"/>
</dbReference>
<proteinExistence type="inferred from homology"/>
<keyword evidence="7" id="KW-1185">Reference proteome</keyword>
<dbReference type="OrthoDB" id="9804758at2"/>
<comment type="cofactor">
    <cofactor evidence="4">
        <name>Mg(2+)</name>
        <dbReference type="ChEBI" id="CHEBI:18420"/>
    </cofactor>
</comment>
<feature type="domain" description="MoaB/Mog" evidence="5">
    <location>
        <begin position="173"/>
        <end position="309"/>
    </location>
</feature>
<dbReference type="Gene3D" id="3.90.105.10">
    <property type="entry name" value="Molybdopterin biosynthesis moea protein, domain 2"/>
    <property type="match status" value="1"/>
</dbReference>
<dbReference type="Pfam" id="PF03453">
    <property type="entry name" value="MoeA_N"/>
    <property type="match status" value="1"/>
</dbReference>
<dbReference type="GO" id="GO:0061599">
    <property type="term" value="F:molybdopterin molybdotransferase activity"/>
    <property type="evidence" value="ECO:0007669"/>
    <property type="project" value="UniProtKB-UniRule"/>
</dbReference>
<keyword evidence="4 6" id="KW-0808">Transferase</keyword>
<keyword evidence="6" id="KW-0378">Hydrolase</keyword>
<dbReference type="AlphaFoldDB" id="A0A222MWS6"/>
<dbReference type="Pfam" id="PF00994">
    <property type="entry name" value="MoCF_biosynth"/>
    <property type="match status" value="1"/>
</dbReference>
<reference evidence="6 7" key="1">
    <citation type="submission" date="2017-07" db="EMBL/GenBank/DDBJ databases">
        <title>Analysis of two Campylobacter avium genomes and identification of a novel hippuricase gene.</title>
        <authorList>
            <person name="Miller W.G."/>
            <person name="Chapman M.H."/>
            <person name="Yee E."/>
            <person name="Revez J."/>
            <person name="Bono J.L."/>
            <person name="Rossi M."/>
        </authorList>
    </citation>
    <scope>NUCLEOTIDE SEQUENCE [LARGE SCALE GENOMIC DNA]</scope>
    <source>
        <strain evidence="6 7">LMG 24591</strain>
    </source>
</reference>
<evidence type="ECO:0000256" key="2">
    <source>
        <dbReference type="ARBA" id="ARBA00010763"/>
    </source>
</evidence>
<dbReference type="SMART" id="SM00852">
    <property type="entry name" value="MoCF_biosynth"/>
    <property type="match status" value="1"/>
</dbReference>
<dbReference type="SUPFAM" id="SSF63882">
    <property type="entry name" value="MoeA N-terminal region -like"/>
    <property type="match status" value="1"/>
</dbReference>
<dbReference type="CDD" id="cd00887">
    <property type="entry name" value="MoeA"/>
    <property type="match status" value="1"/>
</dbReference>
<dbReference type="InterPro" id="IPR005110">
    <property type="entry name" value="MoeA_linker/N"/>
</dbReference>
<keyword evidence="4" id="KW-0500">Molybdenum</keyword>
<keyword evidence="4" id="KW-0460">Magnesium</keyword>
<evidence type="ECO:0000259" key="5">
    <source>
        <dbReference type="SMART" id="SM00852"/>
    </source>
</evidence>
<dbReference type="InterPro" id="IPR038987">
    <property type="entry name" value="MoeA-like"/>
</dbReference>
<dbReference type="InterPro" id="IPR036425">
    <property type="entry name" value="MoaB/Mog-like_dom_sf"/>
</dbReference>
<sequence>MSDLFAQLALLKKHIEARDEFEFVSIQEAKNRVLFEDISANFDSPSFSNSALDGYVFAFEDKDEPLNIKGSIFAGDFKEYELGKNEAYKIMTGAKIPNNADTVLMIEDELIKDGKLIVKKDIKAFNAVRIRGEEFKKDELLLKKGEILNSARIALLASQGISKLKVAKKLNIAVFSSGNEVVEPSQKKEDFQIYNANASAIIAMLGNENLNISYLGIIKDKLDSIKQALGTDKYDIVITSGGASVGEADFMKQALEELSFKEIFSKTEAKFIKPTKLFCKNSNFVLVLPGNTVSALFSLFFFAKTLIFSLLGANFEFEFISAKCKDEIRLKNKRNNILLGELENGYFIPDMSLSAAKITVLARNSYIFISDYFKESIKENEEIKLIKMLDF</sequence>
<dbReference type="InterPro" id="IPR001453">
    <property type="entry name" value="MoaB/Mog_dom"/>
</dbReference>
<dbReference type="PANTHER" id="PTHR10192">
    <property type="entry name" value="MOLYBDOPTERIN BIOSYNTHESIS PROTEIN"/>
    <property type="match status" value="1"/>
</dbReference>
<dbReference type="KEGG" id="cavi:CAV_0862"/>
<evidence type="ECO:0000256" key="1">
    <source>
        <dbReference type="ARBA" id="ARBA00002901"/>
    </source>
</evidence>
<dbReference type="RefSeq" id="WP_094325280.1">
    <property type="nucleotide sequence ID" value="NZ_CP022347.1"/>
</dbReference>
<dbReference type="GO" id="GO:0006777">
    <property type="term" value="P:Mo-molybdopterin cofactor biosynthetic process"/>
    <property type="evidence" value="ECO:0007669"/>
    <property type="project" value="UniProtKB-UniRule"/>
</dbReference>
<dbReference type="GO" id="GO:0016787">
    <property type="term" value="F:hydrolase activity"/>
    <property type="evidence" value="ECO:0007669"/>
    <property type="project" value="UniProtKB-KW"/>
</dbReference>
<comment type="pathway">
    <text evidence="4">Cofactor biosynthesis; molybdopterin biosynthesis.</text>
</comment>
<dbReference type="InterPro" id="IPR036688">
    <property type="entry name" value="MoeA_C_domain_IV_sf"/>
</dbReference>
<keyword evidence="4" id="KW-0479">Metal-binding</keyword>
<dbReference type="Proteomes" id="UP000201169">
    <property type="component" value="Chromosome"/>
</dbReference>
<keyword evidence="4" id="KW-0501">Molybdenum cofactor biosynthesis</keyword>
<dbReference type="GO" id="GO:0005829">
    <property type="term" value="C:cytosol"/>
    <property type="evidence" value="ECO:0007669"/>
    <property type="project" value="TreeGrafter"/>
</dbReference>
<name>A0A222MWS6_9BACT</name>
<evidence type="ECO:0000313" key="6">
    <source>
        <dbReference type="EMBL" id="ASQ30524.1"/>
    </source>
</evidence>
<dbReference type="SUPFAM" id="SSF53218">
    <property type="entry name" value="Molybdenum cofactor biosynthesis proteins"/>
    <property type="match status" value="1"/>
</dbReference>
<evidence type="ECO:0000313" key="7">
    <source>
        <dbReference type="Proteomes" id="UP000201169"/>
    </source>
</evidence>
<organism evidence="6 7">
    <name type="scientific">Campylobacter avium LMG 24591</name>
    <dbReference type="NCBI Taxonomy" id="522484"/>
    <lineage>
        <taxon>Bacteria</taxon>
        <taxon>Pseudomonadati</taxon>
        <taxon>Campylobacterota</taxon>
        <taxon>Epsilonproteobacteria</taxon>
        <taxon>Campylobacterales</taxon>
        <taxon>Campylobacteraceae</taxon>
        <taxon>Campylobacter</taxon>
    </lineage>
</organism>
<dbReference type="Gene3D" id="2.40.340.10">
    <property type="entry name" value="MoeA, C-terminal, domain IV"/>
    <property type="match status" value="1"/>
</dbReference>
<dbReference type="GO" id="GO:0046872">
    <property type="term" value="F:metal ion binding"/>
    <property type="evidence" value="ECO:0007669"/>
    <property type="project" value="UniProtKB-UniRule"/>
</dbReference>
<comment type="function">
    <text evidence="1 4">Catalyzes the insertion of molybdate into adenylated molybdopterin with the concomitant release of AMP.</text>
</comment>
<dbReference type="Gene3D" id="2.170.190.11">
    <property type="entry name" value="Molybdopterin biosynthesis moea protein, domain 3"/>
    <property type="match status" value="1"/>
</dbReference>
<gene>
    <name evidence="6" type="primary">moeA2</name>
    <name evidence="6" type="ORF">CAV_0862</name>
</gene>
<dbReference type="EMBL" id="CP022347">
    <property type="protein sequence ID" value="ASQ30524.1"/>
    <property type="molecule type" value="Genomic_DNA"/>
</dbReference>
<comment type="catalytic activity">
    <reaction evidence="3">
        <text>adenylyl-molybdopterin + molybdate = Mo-molybdopterin + AMP + H(+)</text>
        <dbReference type="Rhea" id="RHEA:35047"/>
        <dbReference type="ChEBI" id="CHEBI:15378"/>
        <dbReference type="ChEBI" id="CHEBI:36264"/>
        <dbReference type="ChEBI" id="CHEBI:62727"/>
        <dbReference type="ChEBI" id="CHEBI:71302"/>
        <dbReference type="ChEBI" id="CHEBI:456215"/>
        <dbReference type="EC" id="2.10.1.1"/>
    </reaction>
</comment>
<dbReference type="EC" id="2.10.1.1" evidence="4"/>
<evidence type="ECO:0000256" key="3">
    <source>
        <dbReference type="ARBA" id="ARBA00047317"/>
    </source>
</evidence>
<dbReference type="InterPro" id="IPR036135">
    <property type="entry name" value="MoeA_linker/N_sf"/>
</dbReference>
<evidence type="ECO:0000256" key="4">
    <source>
        <dbReference type="RuleBase" id="RU365090"/>
    </source>
</evidence>
<protein>
    <recommendedName>
        <fullName evidence="4">Molybdopterin molybdenumtransferase</fullName>
        <ecNumber evidence="4">2.10.1.1</ecNumber>
    </recommendedName>
</protein>
<accession>A0A222MWS6</accession>
<dbReference type="PANTHER" id="PTHR10192:SF5">
    <property type="entry name" value="GEPHYRIN"/>
    <property type="match status" value="1"/>
</dbReference>
<dbReference type="UniPathway" id="UPA00344"/>
<comment type="similarity">
    <text evidence="2 4">Belongs to the MoeA family.</text>
</comment>